<dbReference type="Proteomes" id="UP001548590">
    <property type="component" value="Unassembled WGS sequence"/>
</dbReference>
<evidence type="ECO:0000313" key="2">
    <source>
        <dbReference type="EMBL" id="MET1488997.1"/>
    </source>
</evidence>
<dbReference type="Pfam" id="PF08668">
    <property type="entry name" value="HDOD"/>
    <property type="match status" value="1"/>
</dbReference>
<accession>A0ABV2CMG9</accession>
<dbReference type="EMBL" id="JBEWLZ010000002">
    <property type="protein sequence ID" value="MET1488997.1"/>
    <property type="molecule type" value="Genomic_DNA"/>
</dbReference>
<organism evidence="2 3">
    <name type="scientific">Uliginosibacterium paludis</name>
    <dbReference type="NCBI Taxonomy" id="1615952"/>
    <lineage>
        <taxon>Bacteria</taxon>
        <taxon>Pseudomonadati</taxon>
        <taxon>Pseudomonadota</taxon>
        <taxon>Betaproteobacteria</taxon>
        <taxon>Rhodocyclales</taxon>
        <taxon>Zoogloeaceae</taxon>
        <taxon>Uliginosibacterium</taxon>
    </lineage>
</organism>
<protein>
    <submittedName>
        <fullName evidence="2">HDOD domain-containing protein</fullName>
    </submittedName>
</protein>
<reference evidence="2 3" key="1">
    <citation type="submission" date="2024-07" db="EMBL/GenBank/DDBJ databases">
        <title>Uliginosibacterium paludis KCTC:42655.</title>
        <authorList>
            <person name="Kim M.K."/>
        </authorList>
    </citation>
    <scope>NUCLEOTIDE SEQUENCE [LARGE SCALE GENOMIC DNA]</scope>
    <source>
        <strain evidence="2 3">KCTC 42655</strain>
    </source>
</reference>
<evidence type="ECO:0000313" key="3">
    <source>
        <dbReference type="Proteomes" id="UP001548590"/>
    </source>
</evidence>
<sequence length="276" mass="29851">MTPIERLFERLPELPTIPAIVQELIASLGRDDVDLASLIAKVREDQSLSARVLRLANSPYYAGRKSVGSIEDAVAMIGLNALRAIVIASGVAGAISKVEGISLPDFWKHSQLTARLASSLGKLAGLNKEFAYAAGLLHRIGQLLIQIVVPEIGNKVLAECRNLSVGELAALERLHLTFDHSQVSAELARKWFFPEEIVGALAFYTRPEQEGATPYAGIVNLAASIAFGIEKGQPDEVILSHINHRVVTQLGLEEVDWPEELAKMREAAGAGETLYA</sequence>
<evidence type="ECO:0000259" key="1">
    <source>
        <dbReference type="PROSITE" id="PS51833"/>
    </source>
</evidence>
<proteinExistence type="predicted"/>
<keyword evidence="3" id="KW-1185">Reference proteome</keyword>
<feature type="domain" description="HDOD" evidence="1">
    <location>
        <begin position="14"/>
        <end position="207"/>
    </location>
</feature>
<dbReference type="PANTHER" id="PTHR33525">
    <property type="match status" value="1"/>
</dbReference>
<dbReference type="PANTHER" id="PTHR33525:SF6">
    <property type="entry name" value="HDOD DOMAIN-CONTAINING PROTEIN"/>
    <property type="match status" value="1"/>
</dbReference>
<dbReference type="SUPFAM" id="SSF109604">
    <property type="entry name" value="HD-domain/PDEase-like"/>
    <property type="match status" value="1"/>
</dbReference>
<gene>
    <name evidence="2" type="ORF">ABVT11_04105</name>
</gene>
<name>A0ABV2CMG9_9RHOO</name>
<dbReference type="InterPro" id="IPR052340">
    <property type="entry name" value="RNase_Y/CdgJ"/>
</dbReference>
<dbReference type="Gene3D" id="1.10.3210.10">
    <property type="entry name" value="Hypothetical protein af1432"/>
    <property type="match status" value="1"/>
</dbReference>
<dbReference type="InterPro" id="IPR006675">
    <property type="entry name" value="HDIG_dom"/>
</dbReference>
<dbReference type="RefSeq" id="WP_345924076.1">
    <property type="nucleotide sequence ID" value="NZ_JBDIVF010000001.1"/>
</dbReference>
<dbReference type="PROSITE" id="PS51833">
    <property type="entry name" value="HDOD"/>
    <property type="match status" value="1"/>
</dbReference>
<dbReference type="NCBIfam" id="TIGR00277">
    <property type="entry name" value="HDIG"/>
    <property type="match status" value="1"/>
</dbReference>
<dbReference type="InterPro" id="IPR013976">
    <property type="entry name" value="HDOD"/>
</dbReference>
<comment type="caution">
    <text evidence="2">The sequence shown here is derived from an EMBL/GenBank/DDBJ whole genome shotgun (WGS) entry which is preliminary data.</text>
</comment>